<dbReference type="Gene3D" id="1.10.10.580">
    <property type="entry name" value="Structural maintenance of chromosome 1. Chain E"/>
    <property type="match status" value="1"/>
</dbReference>
<reference evidence="2" key="1">
    <citation type="journal article" date="2020" name="mSystems">
        <title>Genome- and Community-Level Interaction Insights into Carbon Utilization and Element Cycling Functions of Hydrothermarchaeota in Hydrothermal Sediment.</title>
        <authorList>
            <person name="Zhou Z."/>
            <person name="Liu Y."/>
            <person name="Xu W."/>
            <person name="Pan J."/>
            <person name="Luo Z.H."/>
            <person name="Li M."/>
        </authorList>
    </citation>
    <scope>NUCLEOTIDE SEQUENCE [LARGE SCALE GENOMIC DNA]</scope>
    <source>
        <strain evidence="2">SpSt-914</strain>
    </source>
</reference>
<organism evidence="2">
    <name type="scientific">candidate division WOR-3 bacterium</name>
    <dbReference type="NCBI Taxonomy" id="2052148"/>
    <lineage>
        <taxon>Bacteria</taxon>
        <taxon>Bacteria division WOR-3</taxon>
    </lineage>
</organism>
<dbReference type="Pfam" id="PF02616">
    <property type="entry name" value="SMC_ScpA"/>
    <property type="match status" value="1"/>
</dbReference>
<sequence length="235" mass="26725">MEDAALVRMDVFEGPVELLLYLVRKNELNVLDIPIARLTDDYLAYLRTSPALNLDTAADFMVMAAVLVRLKVRALLPRMAEEDLTTPQVTLEQILDSYRQFQNAAQILARREAQQRLRFPRKGESPRAKPAEQEELALLTQAFSRLLARLKPQPQLTIAPREYKIEDKIQSLRLLINKRMVVDFEEAITGATLTELIVTFLALLELVRLGEVTVEQQEEFGPIRLSRREGANASA</sequence>
<comment type="caution">
    <text evidence="2">The sequence shown here is derived from an EMBL/GenBank/DDBJ whole genome shotgun (WGS) entry which is preliminary data.</text>
</comment>
<dbReference type="PANTHER" id="PTHR33969">
    <property type="entry name" value="SEGREGATION AND CONDENSATION PROTEIN A"/>
    <property type="match status" value="1"/>
</dbReference>
<accession>A0A7V3PUD0</accession>
<evidence type="ECO:0000256" key="1">
    <source>
        <dbReference type="ARBA" id="ARBA00044777"/>
    </source>
</evidence>
<protein>
    <recommendedName>
        <fullName evidence="1">Segregation and condensation protein A</fullName>
    </recommendedName>
</protein>
<dbReference type="PANTHER" id="PTHR33969:SF2">
    <property type="entry name" value="SEGREGATION AND CONDENSATION PROTEIN A"/>
    <property type="match status" value="1"/>
</dbReference>
<name>A0A7V3PUD0_UNCW3</name>
<proteinExistence type="predicted"/>
<dbReference type="AlphaFoldDB" id="A0A7V3PUD0"/>
<dbReference type="EMBL" id="DTMZ01000126">
    <property type="protein sequence ID" value="HGD13512.1"/>
    <property type="molecule type" value="Genomic_DNA"/>
</dbReference>
<gene>
    <name evidence="2" type="ORF">ENX16_05480</name>
</gene>
<dbReference type="InterPro" id="IPR003768">
    <property type="entry name" value="ScpA"/>
</dbReference>
<dbReference type="InterPro" id="IPR023093">
    <property type="entry name" value="ScpA-like_C"/>
</dbReference>
<dbReference type="Gene3D" id="6.10.250.2410">
    <property type="match status" value="1"/>
</dbReference>
<evidence type="ECO:0000313" key="2">
    <source>
        <dbReference type="EMBL" id="HGD13512.1"/>
    </source>
</evidence>